<evidence type="ECO:0000256" key="4">
    <source>
        <dbReference type="ARBA" id="ARBA00022847"/>
    </source>
</evidence>
<evidence type="ECO:0000256" key="7">
    <source>
        <dbReference type="SAM" id="Phobius"/>
    </source>
</evidence>
<feature type="transmembrane region" description="Helical" evidence="7">
    <location>
        <begin position="326"/>
        <end position="345"/>
    </location>
</feature>
<dbReference type="Proteomes" id="UP000249696">
    <property type="component" value="Unassembled WGS sequence"/>
</dbReference>
<accession>A0A327QQ43</accession>
<comment type="caution">
    <text evidence="8">The sequence shown here is derived from an EMBL/GenBank/DDBJ whole genome shotgun (WGS) entry which is preliminary data.</text>
</comment>
<gene>
    <name evidence="8" type="ORF">LV92_04074</name>
</gene>
<protein>
    <submittedName>
        <fullName evidence="8">Mn2+/Fe2+ NRAMP family transporter</fullName>
    </submittedName>
</protein>
<evidence type="ECO:0000256" key="3">
    <source>
        <dbReference type="ARBA" id="ARBA00022692"/>
    </source>
</evidence>
<dbReference type="GO" id="GO:0034755">
    <property type="term" value="P:iron ion transmembrane transport"/>
    <property type="evidence" value="ECO:0007669"/>
    <property type="project" value="TreeGrafter"/>
</dbReference>
<dbReference type="EMBL" id="QLLN01000010">
    <property type="protein sequence ID" value="RAJ06148.1"/>
    <property type="molecule type" value="Genomic_DNA"/>
</dbReference>
<evidence type="ECO:0000313" key="9">
    <source>
        <dbReference type="Proteomes" id="UP000249696"/>
    </source>
</evidence>
<dbReference type="PANTHER" id="PTHR11706:SF33">
    <property type="entry name" value="NATURAL RESISTANCE-ASSOCIATED MACROPHAGE PROTEIN 2"/>
    <property type="match status" value="1"/>
</dbReference>
<keyword evidence="3 7" id="KW-0812">Transmembrane</keyword>
<feature type="transmembrane region" description="Helical" evidence="7">
    <location>
        <begin position="46"/>
        <end position="66"/>
    </location>
</feature>
<evidence type="ECO:0000256" key="2">
    <source>
        <dbReference type="ARBA" id="ARBA00022448"/>
    </source>
</evidence>
<feature type="transmembrane region" description="Helical" evidence="7">
    <location>
        <begin position="239"/>
        <end position="265"/>
    </location>
</feature>
<feature type="transmembrane region" description="Helical" evidence="7">
    <location>
        <begin position="285"/>
        <end position="314"/>
    </location>
</feature>
<reference evidence="8 9" key="1">
    <citation type="submission" date="2018-06" db="EMBL/GenBank/DDBJ databases">
        <title>Genomic Encyclopedia of Archaeal and Bacterial Type Strains, Phase II (KMG-II): from individual species to whole genera.</title>
        <authorList>
            <person name="Goeker M."/>
        </authorList>
    </citation>
    <scope>NUCLEOTIDE SEQUENCE [LARGE SCALE GENOMIC DNA]</scope>
    <source>
        <strain evidence="8 9">DSM 23522</strain>
    </source>
</reference>
<keyword evidence="9" id="KW-1185">Reference proteome</keyword>
<evidence type="ECO:0000313" key="8">
    <source>
        <dbReference type="EMBL" id="RAJ06148.1"/>
    </source>
</evidence>
<keyword evidence="4" id="KW-0769">Symport</keyword>
<keyword evidence="6 7" id="KW-0472">Membrane</keyword>
<name>A0A327QQ43_9FLAO</name>
<dbReference type="RefSeq" id="WP_111625403.1">
    <property type="nucleotide sequence ID" value="NZ_QLLN01000010.1"/>
</dbReference>
<dbReference type="GO" id="GO:0005384">
    <property type="term" value="F:manganese ion transmembrane transporter activity"/>
    <property type="evidence" value="ECO:0007669"/>
    <property type="project" value="TreeGrafter"/>
</dbReference>
<comment type="subcellular location">
    <subcellularLocation>
        <location evidence="1">Membrane</location>
        <topology evidence="1">Multi-pass membrane protein</topology>
    </subcellularLocation>
</comment>
<feature type="transmembrane region" description="Helical" evidence="7">
    <location>
        <begin position="351"/>
        <end position="376"/>
    </location>
</feature>
<feature type="transmembrane region" description="Helical" evidence="7">
    <location>
        <begin position="388"/>
        <end position="409"/>
    </location>
</feature>
<dbReference type="OrthoDB" id="9787548at2"/>
<feature type="transmembrane region" description="Helical" evidence="7">
    <location>
        <begin position="87"/>
        <end position="113"/>
    </location>
</feature>
<keyword evidence="5 7" id="KW-1133">Transmembrane helix</keyword>
<evidence type="ECO:0000256" key="5">
    <source>
        <dbReference type="ARBA" id="ARBA00022989"/>
    </source>
</evidence>
<evidence type="ECO:0000256" key="1">
    <source>
        <dbReference type="ARBA" id="ARBA00004141"/>
    </source>
</evidence>
<proteinExistence type="predicted"/>
<feature type="transmembrane region" description="Helical" evidence="7">
    <location>
        <begin position="133"/>
        <end position="151"/>
    </location>
</feature>
<dbReference type="InterPro" id="IPR001046">
    <property type="entry name" value="NRAMP_fam"/>
</dbReference>
<feature type="transmembrane region" description="Helical" evidence="7">
    <location>
        <begin position="7"/>
        <end position="26"/>
    </location>
</feature>
<dbReference type="GO" id="GO:0005886">
    <property type="term" value="C:plasma membrane"/>
    <property type="evidence" value="ECO:0007669"/>
    <property type="project" value="TreeGrafter"/>
</dbReference>
<organism evidence="8 9">
    <name type="scientific">Arenibacter echinorum</name>
    <dbReference type="NCBI Taxonomy" id="440515"/>
    <lineage>
        <taxon>Bacteria</taxon>
        <taxon>Pseudomonadati</taxon>
        <taxon>Bacteroidota</taxon>
        <taxon>Flavobacteriia</taxon>
        <taxon>Flavobacteriales</taxon>
        <taxon>Flavobacteriaceae</taxon>
        <taxon>Arenibacter</taxon>
    </lineage>
</organism>
<dbReference type="PANTHER" id="PTHR11706">
    <property type="entry name" value="SOLUTE CARRIER PROTEIN FAMILY 11 MEMBER"/>
    <property type="match status" value="1"/>
</dbReference>
<evidence type="ECO:0000256" key="6">
    <source>
        <dbReference type="ARBA" id="ARBA00023136"/>
    </source>
</evidence>
<feature type="transmembrane region" description="Helical" evidence="7">
    <location>
        <begin position="158"/>
        <end position="177"/>
    </location>
</feature>
<dbReference type="GO" id="GO:0015293">
    <property type="term" value="F:symporter activity"/>
    <property type="evidence" value="ECO:0007669"/>
    <property type="project" value="UniProtKB-KW"/>
</dbReference>
<feature type="transmembrane region" description="Helical" evidence="7">
    <location>
        <begin position="197"/>
        <end position="218"/>
    </location>
</feature>
<dbReference type="GO" id="GO:0015086">
    <property type="term" value="F:cadmium ion transmembrane transporter activity"/>
    <property type="evidence" value="ECO:0007669"/>
    <property type="project" value="TreeGrafter"/>
</dbReference>
<keyword evidence="2" id="KW-0813">Transport</keyword>
<dbReference type="AlphaFoldDB" id="A0A327QQ43"/>
<sequence>MGNKSLIKKILLGISAVGPGLFLIGYNIGTGSVTTMAKTGAEFGMGLFWAVVLSCIFTYILMVAYGKVTLVTGRTALFNFKQEFKRGWILSLYIILVLIIGELLALMGVMGIVADLVQEGVRLAYDGVVIHRAWIILFFVVILVFFLWFGRYKAFEKVLTVLVILMGLSFLVVFVMVRPDMMDILSGMVPSIPDTPGALGLIAAITGTTCSAAVFVMRSTVVAEKGWGINDLKKEKTDAFVSAFMMLFLSGIIMAVAAGTLHISGMKLDDTVEMISLFEPLGGKLAAFVLIIGITGAGLSTIFPIVLIAPWLLADYRGTPRNIHSKSSRVLILGAMVFAFGTVFLEERPPALMVFSQAFQACILPAVAVPMFILINKQKLMGSNKASTKLNIGLVAVILFSLLTTWFAITEFI</sequence>
<dbReference type="Pfam" id="PF01566">
    <property type="entry name" value="Nramp"/>
    <property type="match status" value="1"/>
</dbReference>
<dbReference type="NCBIfam" id="NF037982">
    <property type="entry name" value="Nramp_1"/>
    <property type="match status" value="1"/>
</dbReference>